<dbReference type="RefSeq" id="WP_191703056.1">
    <property type="nucleotide sequence ID" value="NZ_JACSPW010000003.1"/>
</dbReference>
<evidence type="ECO:0000313" key="2">
    <source>
        <dbReference type="Proteomes" id="UP000600565"/>
    </source>
</evidence>
<gene>
    <name evidence="1" type="ORF">H9632_05220</name>
</gene>
<proteinExistence type="predicted"/>
<protein>
    <submittedName>
        <fullName evidence="1">Uncharacterized protein</fullName>
    </submittedName>
</protein>
<name>A0ABR8XKK5_9BACL</name>
<keyword evidence="2" id="KW-1185">Reference proteome</keyword>
<reference evidence="1 2" key="1">
    <citation type="submission" date="2020-08" db="EMBL/GenBank/DDBJ databases">
        <title>A Genomic Blueprint of the Chicken Gut Microbiome.</title>
        <authorList>
            <person name="Gilroy R."/>
            <person name="Ravi A."/>
            <person name="Getino M."/>
            <person name="Pursley I."/>
            <person name="Horton D.L."/>
            <person name="Alikhan N.-F."/>
            <person name="Baker D."/>
            <person name="Gharbi K."/>
            <person name="Hall N."/>
            <person name="Watson M."/>
            <person name="Adriaenssens E.M."/>
            <person name="Foster-Nyarko E."/>
            <person name="Jarju S."/>
            <person name="Secka A."/>
            <person name="Antonio M."/>
            <person name="Oren A."/>
            <person name="Chaudhuri R."/>
            <person name="La Ragione R.M."/>
            <person name="Hildebrand F."/>
            <person name="Pallen M.J."/>
        </authorList>
    </citation>
    <scope>NUCLEOTIDE SEQUENCE [LARGE SCALE GENOMIC DNA]</scope>
    <source>
        <strain evidence="1 2">Sa1YVA6</strain>
    </source>
</reference>
<dbReference type="Pfam" id="PF19686">
    <property type="entry name" value="DUF6188"/>
    <property type="match status" value="1"/>
</dbReference>
<comment type="caution">
    <text evidence="1">The sequence shown here is derived from an EMBL/GenBank/DDBJ whole genome shotgun (WGS) entry which is preliminary data.</text>
</comment>
<evidence type="ECO:0000313" key="1">
    <source>
        <dbReference type="EMBL" id="MBD8032461.1"/>
    </source>
</evidence>
<dbReference type="Proteomes" id="UP000600565">
    <property type="component" value="Unassembled WGS sequence"/>
</dbReference>
<organism evidence="1 2">
    <name type="scientific">Solibacillus merdavium</name>
    <dbReference type="NCBI Taxonomy" id="2762218"/>
    <lineage>
        <taxon>Bacteria</taxon>
        <taxon>Bacillati</taxon>
        <taxon>Bacillota</taxon>
        <taxon>Bacilli</taxon>
        <taxon>Bacillales</taxon>
        <taxon>Caryophanaceae</taxon>
        <taxon>Solibacillus</taxon>
    </lineage>
</organism>
<sequence length="138" mass="15647">MTEHIHIQHLMEKCVLHETIDSLHFWGPAIQLSTSNSRYDEVTLRIEGTFKLTQNGETTVVKREAKDKLLYLTALARQKISLVQLLLPNNLCLQFVSGMQLEVIGDNDQFEGWQLQAQVDDDVVLIVAGPGEQLSLFE</sequence>
<accession>A0ABR8XKK5</accession>
<dbReference type="InterPro" id="IPR046179">
    <property type="entry name" value="DUF6188"/>
</dbReference>
<dbReference type="EMBL" id="JACSPW010000003">
    <property type="protein sequence ID" value="MBD8032461.1"/>
    <property type="molecule type" value="Genomic_DNA"/>
</dbReference>